<evidence type="ECO:0000313" key="2">
    <source>
        <dbReference type="Proteomes" id="UP000664940"/>
    </source>
</evidence>
<gene>
    <name evidence="1" type="ORF">HJG60_010855</name>
</gene>
<name>A0A834A6V2_9CHIR</name>
<evidence type="ECO:0000313" key="1">
    <source>
        <dbReference type="EMBL" id="KAF6109602.1"/>
    </source>
</evidence>
<proteinExistence type="predicted"/>
<dbReference type="AlphaFoldDB" id="A0A834A6V2"/>
<dbReference type="Proteomes" id="UP000664940">
    <property type="component" value="Unassembled WGS sequence"/>
</dbReference>
<dbReference type="EMBL" id="JABVXQ010000005">
    <property type="protein sequence ID" value="KAF6109602.1"/>
    <property type="molecule type" value="Genomic_DNA"/>
</dbReference>
<reference evidence="1 2" key="1">
    <citation type="journal article" date="2020" name="Nature">
        <title>Six reference-quality genomes reveal evolution of bat adaptations.</title>
        <authorList>
            <person name="Jebb D."/>
            <person name="Huang Z."/>
            <person name="Pippel M."/>
            <person name="Hughes G.M."/>
            <person name="Lavrichenko K."/>
            <person name="Devanna P."/>
            <person name="Winkler S."/>
            <person name="Jermiin L.S."/>
            <person name="Skirmuntt E.C."/>
            <person name="Katzourakis A."/>
            <person name="Burkitt-Gray L."/>
            <person name="Ray D.A."/>
            <person name="Sullivan K.A.M."/>
            <person name="Roscito J.G."/>
            <person name="Kirilenko B.M."/>
            <person name="Davalos L.M."/>
            <person name="Corthals A.P."/>
            <person name="Power M.L."/>
            <person name="Jones G."/>
            <person name="Ransome R.D."/>
            <person name="Dechmann D.K.N."/>
            <person name="Locatelli A.G."/>
            <person name="Puechmaille S.J."/>
            <person name="Fedrigo O."/>
            <person name="Jarvis E.D."/>
            <person name="Hiller M."/>
            <person name="Vernes S.C."/>
            <person name="Myers E.W."/>
            <person name="Teeling E.C."/>
        </authorList>
    </citation>
    <scope>NUCLEOTIDE SEQUENCE [LARGE SCALE GENOMIC DNA]</scope>
    <source>
        <strain evidence="1">Bat1K_MPI-CBG_1</strain>
    </source>
</reference>
<protein>
    <submittedName>
        <fullName evidence="1">Uncharacterized protein</fullName>
    </submittedName>
</protein>
<sequence length="146" mass="15988">MNPKEVSRAKTPTYIHCPSLCSRSSIPGGKGLYSKQIAEKIMEEQLVMTLVSPKQLQTSLRKYLHYWGGQVGGPQLPGLPSGGKATDFPWSQLRREQTHRCWCLDLARLLRAPHACPSPWALAFSCPAACSTSTQTPSPQGLVLLA</sequence>
<comment type="caution">
    <text evidence="1">The sequence shown here is derived from an EMBL/GenBank/DDBJ whole genome shotgun (WGS) entry which is preliminary data.</text>
</comment>
<organism evidence="1 2">
    <name type="scientific">Phyllostomus discolor</name>
    <name type="common">pale spear-nosed bat</name>
    <dbReference type="NCBI Taxonomy" id="89673"/>
    <lineage>
        <taxon>Eukaryota</taxon>
        <taxon>Metazoa</taxon>
        <taxon>Chordata</taxon>
        <taxon>Craniata</taxon>
        <taxon>Vertebrata</taxon>
        <taxon>Euteleostomi</taxon>
        <taxon>Mammalia</taxon>
        <taxon>Eutheria</taxon>
        <taxon>Laurasiatheria</taxon>
        <taxon>Chiroptera</taxon>
        <taxon>Yangochiroptera</taxon>
        <taxon>Phyllostomidae</taxon>
        <taxon>Phyllostominae</taxon>
        <taxon>Phyllostomus</taxon>
    </lineage>
</organism>
<accession>A0A834A6V2</accession>